<sequence length="457" mass="47817">MTHRATSAISLLCLMFIAGCGSSGSNPPAPLAAANQWTWVSGSSLANQAGSYGQQGVSASTNAPPARYGAATWTDASGNLWLFGGATEPTIASDMYFNDLWKFSNGQWTWMGGSNSTNQSGIYGTLGTAAPANIPGARRYAVTWTDSSGNFWLFGGLGLDTSGYSAYLNDLWRYSNGQWTWMGGSQPTLFGTPGSYGTKGTAAAGNLPGGRERAAAWTDSSGNFWLFGGTGNGSLVNSGYLNDLWKFSNGEWTWMGGSDQAYQPGVYGTQGTPNSANVPGGREGASTWVDASGNLWLFGGLSNSQSFGTVHLLNDLWKFSNGEWAWMGGSDQPDQPGAYGTQGTASAANIPGARSGAAAWVDSSGNFWLFGGMGFTTSPDDLWKYSNGQWTWVSGSQSSSPGSYGTLGTASSSSIPGSRSSAATWTDRSGNLWLFGGTGNGAKGIRGLLNDLWKYQP</sequence>
<keyword evidence="6" id="KW-1185">Reference proteome</keyword>
<dbReference type="Proteomes" id="UP000264702">
    <property type="component" value="Unassembled WGS sequence"/>
</dbReference>
<evidence type="ECO:0000256" key="2">
    <source>
        <dbReference type="ARBA" id="ARBA00022737"/>
    </source>
</evidence>
<dbReference type="AlphaFoldDB" id="A0A372IUF9"/>
<dbReference type="SUPFAM" id="SSF117281">
    <property type="entry name" value="Kelch motif"/>
    <property type="match status" value="1"/>
</dbReference>
<feature type="chain" id="PRO_5016695687" evidence="4">
    <location>
        <begin position="26"/>
        <end position="457"/>
    </location>
</feature>
<gene>
    <name evidence="5" type="ORF">D0Y96_03090</name>
</gene>
<dbReference type="Gene3D" id="2.120.10.80">
    <property type="entry name" value="Kelch-type beta propeller"/>
    <property type="match status" value="2"/>
</dbReference>
<keyword evidence="2" id="KW-0677">Repeat</keyword>
<evidence type="ECO:0000256" key="1">
    <source>
        <dbReference type="ARBA" id="ARBA00022441"/>
    </source>
</evidence>
<dbReference type="RefSeq" id="WP_117297843.1">
    <property type="nucleotide sequence ID" value="NZ_QVQT02000001.1"/>
</dbReference>
<proteinExistence type="predicted"/>
<feature type="compositionally biased region" description="Low complexity" evidence="3">
    <location>
        <begin position="403"/>
        <end position="423"/>
    </location>
</feature>
<reference evidence="5 6" key="1">
    <citation type="submission" date="2018-08" db="EMBL/GenBank/DDBJ databases">
        <title>Acidipila sp. 4G-K13, an acidobacterium isolated from forest soil.</title>
        <authorList>
            <person name="Gao Z.-H."/>
            <person name="Qiu L.-H."/>
        </authorList>
    </citation>
    <scope>NUCLEOTIDE SEQUENCE [LARGE SCALE GENOMIC DNA]</scope>
    <source>
        <strain evidence="5 6">4G-K13</strain>
    </source>
</reference>
<keyword evidence="1" id="KW-0880">Kelch repeat</keyword>
<name>A0A372IUF9_9BACT</name>
<comment type="caution">
    <text evidence="5">The sequence shown here is derived from an EMBL/GenBank/DDBJ whole genome shotgun (WGS) entry which is preliminary data.</text>
</comment>
<evidence type="ECO:0000256" key="3">
    <source>
        <dbReference type="SAM" id="MobiDB-lite"/>
    </source>
</evidence>
<evidence type="ECO:0000313" key="5">
    <source>
        <dbReference type="EMBL" id="RFU18548.1"/>
    </source>
</evidence>
<evidence type="ECO:0000313" key="6">
    <source>
        <dbReference type="Proteomes" id="UP000264702"/>
    </source>
</evidence>
<evidence type="ECO:0000256" key="4">
    <source>
        <dbReference type="SAM" id="SignalP"/>
    </source>
</evidence>
<accession>A0A372IUF9</accession>
<dbReference type="PROSITE" id="PS51257">
    <property type="entry name" value="PROKAR_LIPOPROTEIN"/>
    <property type="match status" value="1"/>
</dbReference>
<protein>
    <submittedName>
        <fullName evidence="5">Galactose oxidase</fullName>
    </submittedName>
</protein>
<dbReference type="InterPro" id="IPR015915">
    <property type="entry name" value="Kelch-typ_b-propeller"/>
</dbReference>
<dbReference type="EMBL" id="QVQT01000001">
    <property type="protein sequence ID" value="RFU18548.1"/>
    <property type="molecule type" value="Genomic_DNA"/>
</dbReference>
<keyword evidence="4" id="KW-0732">Signal</keyword>
<feature type="signal peptide" evidence="4">
    <location>
        <begin position="1"/>
        <end position="25"/>
    </location>
</feature>
<dbReference type="OrthoDB" id="103335at2"/>
<organism evidence="5 6">
    <name type="scientific">Paracidobacterium acidisoli</name>
    <dbReference type="NCBI Taxonomy" id="2303751"/>
    <lineage>
        <taxon>Bacteria</taxon>
        <taxon>Pseudomonadati</taxon>
        <taxon>Acidobacteriota</taxon>
        <taxon>Terriglobia</taxon>
        <taxon>Terriglobales</taxon>
        <taxon>Acidobacteriaceae</taxon>
        <taxon>Paracidobacterium</taxon>
    </lineage>
</organism>
<dbReference type="PANTHER" id="PTHR46093">
    <property type="entry name" value="ACYL-COA-BINDING DOMAIN-CONTAINING PROTEIN 5"/>
    <property type="match status" value="1"/>
</dbReference>
<dbReference type="PANTHER" id="PTHR46093:SF18">
    <property type="entry name" value="FIBRONECTIN TYPE-III DOMAIN-CONTAINING PROTEIN"/>
    <property type="match status" value="1"/>
</dbReference>
<feature type="region of interest" description="Disordered" evidence="3">
    <location>
        <begin position="403"/>
        <end position="424"/>
    </location>
</feature>